<evidence type="ECO:0000256" key="3">
    <source>
        <dbReference type="ARBA" id="ARBA00022741"/>
    </source>
</evidence>
<dbReference type="InterPro" id="IPR027417">
    <property type="entry name" value="P-loop_NTPase"/>
</dbReference>
<keyword evidence="4 6" id="KW-0067">ATP-binding</keyword>
<keyword evidence="3" id="KW-0547">Nucleotide-binding</keyword>
<evidence type="ECO:0000313" key="6">
    <source>
        <dbReference type="EMBL" id="GLI20714.1"/>
    </source>
</evidence>
<dbReference type="Pfam" id="PF00005">
    <property type="entry name" value="ABC_tran"/>
    <property type="match status" value="1"/>
</dbReference>
<keyword evidence="2" id="KW-0813">Transport</keyword>
<dbReference type="Proteomes" id="UP001245370">
    <property type="component" value="Unassembled WGS sequence"/>
</dbReference>
<reference evidence="7 9" key="2">
    <citation type="submission" date="2023-07" db="EMBL/GenBank/DDBJ databases">
        <title>Genomic Encyclopedia of Type Strains, Phase IV (KMG-IV): sequencing the most valuable type-strain genomes for metagenomic binning, comparative biology and taxonomic classification.</title>
        <authorList>
            <person name="Goeker M."/>
        </authorList>
    </citation>
    <scope>NUCLEOTIDE SEQUENCE [LARGE SCALE GENOMIC DNA]</scope>
    <source>
        <strain evidence="7 9">DSM 338</strain>
    </source>
</reference>
<proteinExistence type="inferred from homology"/>
<dbReference type="SMART" id="SM00382">
    <property type="entry name" value="AAA"/>
    <property type="match status" value="1"/>
</dbReference>
<accession>A0A9W6FHM7</accession>
<dbReference type="GeneID" id="95761181"/>
<name>A0A9W6FHM7_XANFL</name>
<evidence type="ECO:0000256" key="4">
    <source>
        <dbReference type="ARBA" id="ARBA00022840"/>
    </source>
</evidence>
<dbReference type="RefSeq" id="WP_281804966.1">
    <property type="nucleotide sequence ID" value="NZ_BSDO01000001.1"/>
</dbReference>
<dbReference type="EMBL" id="BSDO01000001">
    <property type="protein sequence ID" value="GLI20714.1"/>
    <property type="molecule type" value="Genomic_DNA"/>
</dbReference>
<dbReference type="AlphaFoldDB" id="A0A9W6FHM7"/>
<comment type="similarity">
    <text evidence="1">Belongs to the ABC transporter superfamily.</text>
</comment>
<sequence>MSDAGASPLIEAVIRAKTYRRPDGAEMEAVRGITLAIARGEFVCLIGPSGCGKTTTLRILAGLDRAFEGEVTPDPATLSIGVAFQEPRLLPWRTVEENIRLVLPKARRSMDLAPLIARFGLSVHAARYPGELSLGLARRVSLARAMALEPDLLVLDEPFVSLDAQAAADLRRYVALAADGGTSVLMVTHNVREALELADRVVLLAPRPTHVVEEVCLALPRAMRDGPWIEAERAALAARFPLLREG</sequence>
<organism evidence="6 8">
    <name type="scientific">Xanthobacter flavus</name>
    <dbReference type="NCBI Taxonomy" id="281"/>
    <lineage>
        <taxon>Bacteria</taxon>
        <taxon>Pseudomonadati</taxon>
        <taxon>Pseudomonadota</taxon>
        <taxon>Alphaproteobacteria</taxon>
        <taxon>Hyphomicrobiales</taxon>
        <taxon>Xanthobacteraceae</taxon>
        <taxon>Xanthobacter</taxon>
    </lineage>
</organism>
<dbReference type="PANTHER" id="PTHR42788">
    <property type="entry name" value="TAURINE IMPORT ATP-BINDING PROTEIN-RELATED"/>
    <property type="match status" value="1"/>
</dbReference>
<evidence type="ECO:0000313" key="9">
    <source>
        <dbReference type="Proteomes" id="UP001245370"/>
    </source>
</evidence>
<evidence type="ECO:0000256" key="1">
    <source>
        <dbReference type="ARBA" id="ARBA00005417"/>
    </source>
</evidence>
<dbReference type="PROSITE" id="PS50893">
    <property type="entry name" value="ABC_TRANSPORTER_2"/>
    <property type="match status" value="1"/>
</dbReference>
<evidence type="ECO:0000313" key="7">
    <source>
        <dbReference type="EMBL" id="MDR6333534.1"/>
    </source>
</evidence>
<protein>
    <submittedName>
        <fullName evidence="6">ABC transporter ATP-binding protein</fullName>
    </submittedName>
    <submittedName>
        <fullName evidence="7">NitT/TauT family transport system ATP-binding protein</fullName>
    </submittedName>
</protein>
<dbReference type="PANTHER" id="PTHR42788:SF19">
    <property type="entry name" value="ALIPHATIC SULFONATES IMPORT ATP-BINDING PROTEIN SSUB 2"/>
    <property type="match status" value="1"/>
</dbReference>
<dbReference type="GO" id="GO:0005524">
    <property type="term" value="F:ATP binding"/>
    <property type="evidence" value="ECO:0007669"/>
    <property type="project" value="UniProtKB-KW"/>
</dbReference>
<evidence type="ECO:0000256" key="2">
    <source>
        <dbReference type="ARBA" id="ARBA00022448"/>
    </source>
</evidence>
<feature type="domain" description="ABC transporter" evidence="5">
    <location>
        <begin position="14"/>
        <end position="231"/>
    </location>
</feature>
<evidence type="ECO:0000259" key="5">
    <source>
        <dbReference type="PROSITE" id="PS50893"/>
    </source>
</evidence>
<dbReference type="Gene3D" id="3.40.50.300">
    <property type="entry name" value="P-loop containing nucleotide triphosphate hydrolases"/>
    <property type="match status" value="1"/>
</dbReference>
<dbReference type="InterPro" id="IPR050166">
    <property type="entry name" value="ABC_transporter_ATP-bind"/>
</dbReference>
<comment type="caution">
    <text evidence="6">The sequence shown here is derived from an EMBL/GenBank/DDBJ whole genome shotgun (WGS) entry which is preliminary data.</text>
</comment>
<dbReference type="InterPro" id="IPR003593">
    <property type="entry name" value="AAA+_ATPase"/>
</dbReference>
<keyword evidence="9" id="KW-1185">Reference proteome</keyword>
<dbReference type="EMBL" id="JAVDPY010000003">
    <property type="protein sequence ID" value="MDR6333534.1"/>
    <property type="molecule type" value="Genomic_DNA"/>
</dbReference>
<evidence type="ECO:0000313" key="8">
    <source>
        <dbReference type="Proteomes" id="UP001144397"/>
    </source>
</evidence>
<reference evidence="6" key="1">
    <citation type="submission" date="2022-12" db="EMBL/GenBank/DDBJ databases">
        <title>Reference genome sequencing for broad-spectrum identification of bacterial and archaeal isolates by mass spectrometry.</title>
        <authorList>
            <person name="Sekiguchi Y."/>
            <person name="Tourlousse D.M."/>
        </authorList>
    </citation>
    <scope>NUCLEOTIDE SEQUENCE</scope>
    <source>
        <strain evidence="6">301</strain>
    </source>
</reference>
<dbReference type="InterPro" id="IPR003439">
    <property type="entry name" value="ABC_transporter-like_ATP-bd"/>
</dbReference>
<gene>
    <name evidence="7" type="ORF">GGQ86_002004</name>
    <name evidence="6" type="ORF">XFLAVUS301_03880</name>
</gene>
<dbReference type="GO" id="GO:0016887">
    <property type="term" value="F:ATP hydrolysis activity"/>
    <property type="evidence" value="ECO:0007669"/>
    <property type="project" value="InterPro"/>
</dbReference>
<dbReference type="SUPFAM" id="SSF52540">
    <property type="entry name" value="P-loop containing nucleoside triphosphate hydrolases"/>
    <property type="match status" value="1"/>
</dbReference>
<dbReference type="Proteomes" id="UP001144397">
    <property type="component" value="Unassembled WGS sequence"/>
</dbReference>